<dbReference type="InterPro" id="IPR050251">
    <property type="entry name" value="HpcH-HpaI_aldolase"/>
</dbReference>
<evidence type="ECO:0000313" key="6">
    <source>
        <dbReference type="Proteomes" id="UP000636264"/>
    </source>
</evidence>
<evidence type="ECO:0000313" key="5">
    <source>
        <dbReference type="EMBL" id="GGA65698.1"/>
    </source>
</evidence>
<dbReference type="Gene3D" id="3.20.20.60">
    <property type="entry name" value="Phosphoenolpyruvate-binding domains"/>
    <property type="match status" value="1"/>
</dbReference>
<dbReference type="InterPro" id="IPR005000">
    <property type="entry name" value="Aldolase/citrate-lyase_domain"/>
</dbReference>
<reference evidence="5" key="2">
    <citation type="submission" date="2020-09" db="EMBL/GenBank/DDBJ databases">
        <authorList>
            <person name="Sun Q."/>
            <person name="Zhou Y."/>
        </authorList>
    </citation>
    <scope>NUCLEOTIDE SEQUENCE</scope>
    <source>
        <strain evidence="5">CGMCC 1.15320</strain>
    </source>
</reference>
<evidence type="ECO:0000256" key="3">
    <source>
        <dbReference type="ARBA" id="ARBA00023239"/>
    </source>
</evidence>
<dbReference type="InterPro" id="IPR015813">
    <property type="entry name" value="Pyrv/PenolPyrv_kinase-like_dom"/>
</dbReference>
<dbReference type="PANTHER" id="PTHR30502:SF0">
    <property type="entry name" value="PHOSPHOENOLPYRUVATE CARBOXYLASE FAMILY PROTEIN"/>
    <property type="match status" value="1"/>
</dbReference>
<gene>
    <name evidence="5" type="ORF">GCM10011385_19460</name>
</gene>
<reference evidence="5" key="1">
    <citation type="journal article" date="2014" name="Int. J. Syst. Evol. Microbiol.">
        <title>Complete genome sequence of Corynebacterium casei LMG S-19264T (=DSM 44701T), isolated from a smear-ripened cheese.</title>
        <authorList>
            <consortium name="US DOE Joint Genome Institute (JGI-PGF)"/>
            <person name="Walter F."/>
            <person name="Albersmeier A."/>
            <person name="Kalinowski J."/>
            <person name="Ruckert C."/>
        </authorList>
    </citation>
    <scope>NUCLEOTIDE SEQUENCE</scope>
    <source>
        <strain evidence="5">CGMCC 1.15320</strain>
    </source>
</reference>
<evidence type="ECO:0000259" key="4">
    <source>
        <dbReference type="Pfam" id="PF03328"/>
    </source>
</evidence>
<dbReference type="Pfam" id="PF03328">
    <property type="entry name" value="HpcH_HpaI"/>
    <property type="match status" value="1"/>
</dbReference>
<organism evidence="5 6">
    <name type="scientific">Nitratireductor aestuarii</name>
    <dbReference type="NCBI Taxonomy" id="1735103"/>
    <lineage>
        <taxon>Bacteria</taxon>
        <taxon>Pseudomonadati</taxon>
        <taxon>Pseudomonadota</taxon>
        <taxon>Alphaproteobacteria</taxon>
        <taxon>Hyphomicrobiales</taxon>
        <taxon>Phyllobacteriaceae</taxon>
        <taxon>Nitratireductor</taxon>
    </lineage>
</organism>
<comment type="caution">
    <text evidence="5">The sequence shown here is derived from an EMBL/GenBank/DDBJ whole genome shotgun (WGS) entry which is preliminary data.</text>
</comment>
<accession>A0A916RSU5</accession>
<dbReference type="RefSeq" id="WP_188720866.1">
    <property type="nucleotide sequence ID" value="NZ_BMIF01000005.1"/>
</dbReference>
<keyword evidence="6" id="KW-1185">Reference proteome</keyword>
<dbReference type="GO" id="GO:0046872">
    <property type="term" value="F:metal ion binding"/>
    <property type="evidence" value="ECO:0007669"/>
    <property type="project" value="UniProtKB-KW"/>
</dbReference>
<dbReference type="SUPFAM" id="SSF51621">
    <property type="entry name" value="Phosphoenolpyruvate/pyruvate domain"/>
    <property type="match status" value="1"/>
</dbReference>
<protein>
    <submittedName>
        <fullName evidence="5">Aldolase</fullName>
    </submittedName>
</protein>
<dbReference type="InterPro" id="IPR040442">
    <property type="entry name" value="Pyrv_kinase-like_dom_sf"/>
</dbReference>
<dbReference type="GO" id="GO:0005737">
    <property type="term" value="C:cytoplasm"/>
    <property type="evidence" value="ECO:0007669"/>
    <property type="project" value="TreeGrafter"/>
</dbReference>
<keyword evidence="3" id="KW-0456">Lyase</keyword>
<dbReference type="GO" id="GO:0016832">
    <property type="term" value="F:aldehyde-lyase activity"/>
    <property type="evidence" value="ECO:0007669"/>
    <property type="project" value="TreeGrafter"/>
</dbReference>
<proteinExistence type="inferred from homology"/>
<keyword evidence="2" id="KW-0479">Metal-binding</keyword>
<name>A0A916RSU5_9HYPH</name>
<dbReference type="AlphaFoldDB" id="A0A916RSU5"/>
<dbReference type="PANTHER" id="PTHR30502">
    <property type="entry name" value="2-KETO-3-DEOXY-L-RHAMNONATE ALDOLASE"/>
    <property type="match status" value="1"/>
</dbReference>
<comment type="similarity">
    <text evidence="1">Belongs to the HpcH/HpaI aldolase family.</text>
</comment>
<evidence type="ECO:0000256" key="2">
    <source>
        <dbReference type="ARBA" id="ARBA00022723"/>
    </source>
</evidence>
<evidence type="ECO:0000256" key="1">
    <source>
        <dbReference type="ARBA" id="ARBA00005568"/>
    </source>
</evidence>
<sequence>MTNEVRPSFASFKERLNARERMLGTFLKFPTTQVIEILGTIGYDFVVIDQEHAALDRGITDLMILAARAVNIAPIVRVNEFTDATILSALDSGAMGVMVPHVTSVEKAEAIARACRYRNGSRGFAGFSRASGWGALGASQHMARQDEQVTCIAMIEDQDAVELAGNIARVEGIDALFIGRGDLTASFGDDPNAKEQVEKISRRIADAAREANVPLLMLPTSKADLAFSKELGATAMLVSSDHGFMRSAAAAAFSDYSD</sequence>
<dbReference type="Proteomes" id="UP000636264">
    <property type="component" value="Unassembled WGS sequence"/>
</dbReference>
<feature type="domain" description="HpcH/HpaI aldolase/citrate lyase" evidence="4">
    <location>
        <begin position="24"/>
        <end position="216"/>
    </location>
</feature>
<dbReference type="EMBL" id="BMIF01000005">
    <property type="protein sequence ID" value="GGA65698.1"/>
    <property type="molecule type" value="Genomic_DNA"/>
</dbReference>